<dbReference type="InterPro" id="IPR001522">
    <property type="entry name" value="FADS-1_CS"/>
</dbReference>
<gene>
    <name evidence="21" type="primary">scdb</name>
</gene>
<keyword evidence="11 17" id="KW-0560">Oxidoreductase</keyword>
<evidence type="ECO:0000256" key="15">
    <source>
        <dbReference type="ARBA" id="ARBA00023160"/>
    </source>
</evidence>
<comment type="subcellular location">
    <subcellularLocation>
        <location evidence="2">Endoplasmic reticulum membrane</location>
        <topology evidence="2">Multi-pass membrane protein</topology>
    </subcellularLocation>
</comment>
<feature type="transmembrane region" description="Helical" evidence="19">
    <location>
        <begin position="48"/>
        <end position="70"/>
    </location>
</feature>
<evidence type="ECO:0000313" key="22">
    <source>
        <dbReference type="Proteomes" id="UP000472263"/>
    </source>
</evidence>
<keyword evidence="8" id="KW-0256">Endoplasmic reticulum</keyword>
<dbReference type="Pfam" id="PF00487">
    <property type="entry name" value="FA_desaturase"/>
    <property type="match status" value="1"/>
</dbReference>
<reference evidence="21" key="3">
    <citation type="submission" date="2025-09" db="UniProtKB">
        <authorList>
            <consortium name="Ensembl"/>
        </authorList>
    </citation>
    <scope>IDENTIFICATION</scope>
</reference>
<evidence type="ECO:0000256" key="1">
    <source>
        <dbReference type="ARBA" id="ARBA00001954"/>
    </source>
</evidence>
<evidence type="ECO:0000259" key="20">
    <source>
        <dbReference type="Pfam" id="PF00487"/>
    </source>
</evidence>
<dbReference type="AlphaFoldDB" id="A0A668A3L3"/>
<keyword evidence="10 19" id="KW-1133">Transmembrane helix</keyword>
<dbReference type="CDD" id="cd03505">
    <property type="entry name" value="Delta9-FADS-like"/>
    <property type="match status" value="1"/>
</dbReference>
<name>A0A668A3L3_9TELE</name>
<proteinExistence type="inferred from homology"/>
<comment type="similarity">
    <text evidence="3 17">Belongs to the fatty acid desaturase type 1 family.</text>
</comment>
<keyword evidence="12" id="KW-0408">Iron</keyword>
<dbReference type="Proteomes" id="UP000472263">
    <property type="component" value="Chromosome 15"/>
</dbReference>
<keyword evidence="5 17" id="KW-0444">Lipid biosynthesis</keyword>
<keyword evidence="6 17" id="KW-0812">Transmembrane</keyword>
<evidence type="ECO:0000256" key="14">
    <source>
        <dbReference type="ARBA" id="ARBA00023136"/>
    </source>
</evidence>
<feature type="transmembrane region" description="Helical" evidence="19">
    <location>
        <begin position="194"/>
        <end position="214"/>
    </location>
</feature>
<evidence type="ECO:0000256" key="4">
    <source>
        <dbReference type="ARBA" id="ARBA00012620"/>
    </source>
</evidence>
<keyword evidence="7" id="KW-0479">Metal-binding</keyword>
<evidence type="ECO:0000256" key="19">
    <source>
        <dbReference type="SAM" id="Phobius"/>
    </source>
</evidence>
<evidence type="ECO:0000256" key="9">
    <source>
        <dbReference type="ARBA" id="ARBA00022832"/>
    </source>
</evidence>
<comment type="cofactor">
    <cofactor evidence="1 17">
        <name>Fe(2+)</name>
        <dbReference type="ChEBI" id="CHEBI:29033"/>
    </cofactor>
</comment>
<dbReference type="GO" id="GO:0032896">
    <property type="term" value="F:palmitoyl-CoA 9-desaturase activity"/>
    <property type="evidence" value="ECO:0007669"/>
    <property type="project" value="TreeGrafter"/>
</dbReference>
<evidence type="ECO:0000256" key="8">
    <source>
        <dbReference type="ARBA" id="ARBA00022824"/>
    </source>
</evidence>
<dbReference type="InParanoid" id="A0A668A3L3"/>
<dbReference type="FunCoup" id="A0A668A3L3">
    <property type="interactions" value="343"/>
</dbReference>
<dbReference type="InterPro" id="IPR005804">
    <property type="entry name" value="FA_desaturase_dom"/>
</dbReference>
<accession>A0A668A3L3</accession>
<feature type="transmembrane region" description="Helical" evidence="19">
    <location>
        <begin position="76"/>
        <end position="96"/>
    </location>
</feature>
<evidence type="ECO:0000256" key="11">
    <source>
        <dbReference type="ARBA" id="ARBA00023002"/>
    </source>
</evidence>
<comment type="domain">
    <text evidence="17">The histidine box domains are involved in binding the catalytic metal ions.</text>
</comment>
<evidence type="ECO:0000256" key="3">
    <source>
        <dbReference type="ARBA" id="ARBA00009295"/>
    </source>
</evidence>
<reference evidence="21" key="1">
    <citation type="submission" date="2019-06" db="EMBL/GenBank/DDBJ databases">
        <authorList>
            <consortium name="Wellcome Sanger Institute Data Sharing"/>
        </authorList>
    </citation>
    <scope>NUCLEOTIDE SEQUENCE [LARGE SCALE GENOMIC DNA]</scope>
</reference>
<evidence type="ECO:0000313" key="21">
    <source>
        <dbReference type="Ensembl" id="ENSMMDP00005049465.1"/>
    </source>
</evidence>
<comment type="catalytic activity">
    <reaction evidence="16">
        <text>octadecanoyl-CoA + 2 Fe(II)-[cytochrome b5] + O2 + 2 H(+) = (9Z)-octadecenoyl-CoA + 2 Fe(III)-[cytochrome b5] + 2 H2O</text>
        <dbReference type="Rhea" id="RHEA:19721"/>
        <dbReference type="Rhea" id="RHEA-COMP:10438"/>
        <dbReference type="Rhea" id="RHEA-COMP:10439"/>
        <dbReference type="ChEBI" id="CHEBI:15377"/>
        <dbReference type="ChEBI" id="CHEBI:15378"/>
        <dbReference type="ChEBI" id="CHEBI:15379"/>
        <dbReference type="ChEBI" id="CHEBI:29033"/>
        <dbReference type="ChEBI" id="CHEBI:29034"/>
        <dbReference type="ChEBI" id="CHEBI:57387"/>
        <dbReference type="ChEBI" id="CHEBI:57394"/>
        <dbReference type="EC" id="1.14.19.1"/>
    </reaction>
</comment>
<dbReference type="OrthoDB" id="10260134at2759"/>
<feature type="transmembrane region" description="Helical" evidence="19">
    <location>
        <begin position="220"/>
        <end position="241"/>
    </location>
</feature>
<dbReference type="PROSITE" id="PS00476">
    <property type="entry name" value="FATTY_ACID_DESATUR_1"/>
    <property type="match status" value="1"/>
</dbReference>
<evidence type="ECO:0000256" key="6">
    <source>
        <dbReference type="ARBA" id="ARBA00022692"/>
    </source>
</evidence>
<evidence type="ECO:0000256" key="5">
    <source>
        <dbReference type="ARBA" id="ARBA00022516"/>
    </source>
</evidence>
<dbReference type="PRINTS" id="PR00075">
    <property type="entry name" value="FACDDSATRASE"/>
</dbReference>
<evidence type="ECO:0000256" key="12">
    <source>
        <dbReference type="ARBA" id="ARBA00023004"/>
    </source>
</evidence>
<evidence type="ECO:0000256" key="10">
    <source>
        <dbReference type="ARBA" id="ARBA00022989"/>
    </source>
</evidence>
<dbReference type="GO" id="GO:0006636">
    <property type="term" value="P:unsaturated fatty acid biosynthetic process"/>
    <property type="evidence" value="ECO:0007669"/>
    <property type="project" value="TreeGrafter"/>
</dbReference>
<sequence length="336" mass="38218">MTETETMIQHASSSRQQSGDAMTATSTVEDVFDDTYREKEGPKPPRRLVWRNIILMSLLHIGALYGLILIPTASLLTVAWSVVCFLISALGVTAGAHRLWSHRSYKASFPLRTFLALANSMAFQNDIYEWARDHRVHHKYSETDADPHNAMRGFFFAHIGWLLVRKHPDVIEKGRKLDLSDLKADTVVMLQRRYYKLSVVVLCFLVPMLVPWYLWGESLVVGYFLPGLLRYTLVLNATWLVNSAAHMWGNRPYDKTINPRENPFVSFSAVGEGFHNYHHTFPFDYATSEFGCRLNLTTAFIDTMCFLGLASDCKKVSREVILARMQRTGDGSNKSG</sequence>
<dbReference type="GO" id="GO:0005506">
    <property type="term" value="F:iron ion binding"/>
    <property type="evidence" value="ECO:0007669"/>
    <property type="project" value="TreeGrafter"/>
</dbReference>
<keyword evidence="13" id="KW-0443">Lipid metabolism</keyword>
<dbReference type="GeneTree" id="ENSGT00940000154908"/>
<feature type="region of interest" description="Disordered" evidence="18">
    <location>
        <begin position="1"/>
        <end position="23"/>
    </location>
</feature>
<keyword evidence="14 19" id="KW-0472">Membrane</keyword>
<dbReference type="GO" id="GO:0005789">
    <property type="term" value="C:endoplasmic reticulum membrane"/>
    <property type="evidence" value="ECO:0007669"/>
    <property type="project" value="UniProtKB-SubCell"/>
</dbReference>
<evidence type="ECO:0000256" key="7">
    <source>
        <dbReference type="ARBA" id="ARBA00022723"/>
    </source>
</evidence>
<evidence type="ECO:0000256" key="2">
    <source>
        <dbReference type="ARBA" id="ARBA00004477"/>
    </source>
</evidence>
<dbReference type="EC" id="1.14.19.1" evidence="4"/>
<dbReference type="GO" id="GO:0004768">
    <property type="term" value="F:stearoyl-CoA 9-desaturase activity"/>
    <property type="evidence" value="ECO:0007669"/>
    <property type="project" value="UniProtKB-EC"/>
</dbReference>
<evidence type="ECO:0000256" key="16">
    <source>
        <dbReference type="ARBA" id="ARBA00047947"/>
    </source>
</evidence>
<dbReference type="GO" id="GO:0070542">
    <property type="term" value="P:response to fatty acid"/>
    <property type="evidence" value="ECO:0007669"/>
    <property type="project" value="TreeGrafter"/>
</dbReference>
<dbReference type="InterPro" id="IPR015876">
    <property type="entry name" value="Acyl-CoA_DS"/>
</dbReference>
<evidence type="ECO:0000256" key="13">
    <source>
        <dbReference type="ARBA" id="ARBA00023098"/>
    </source>
</evidence>
<keyword evidence="15 17" id="KW-0275">Fatty acid biosynthesis</keyword>
<keyword evidence="22" id="KW-1185">Reference proteome</keyword>
<organism evidence="21 22">
    <name type="scientific">Myripristis murdjan</name>
    <name type="common">pinecone soldierfish</name>
    <dbReference type="NCBI Taxonomy" id="586833"/>
    <lineage>
        <taxon>Eukaryota</taxon>
        <taxon>Metazoa</taxon>
        <taxon>Chordata</taxon>
        <taxon>Craniata</taxon>
        <taxon>Vertebrata</taxon>
        <taxon>Euteleostomi</taxon>
        <taxon>Actinopterygii</taxon>
        <taxon>Neopterygii</taxon>
        <taxon>Teleostei</taxon>
        <taxon>Neoteleostei</taxon>
        <taxon>Acanthomorphata</taxon>
        <taxon>Holocentriformes</taxon>
        <taxon>Holocentridae</taxon>
        <taxon>Myripristis</taxon>
    </lineage>
</organism>
<protein>
    <recommendedName>
        <fullName evidence="4">stearoyl-CoA 9-desaturase</fullName>
        <ecNumber evidence="4">1.14.19.1</ecNumber>
    </recommendedName>
</protein>
<evidence type="ECO:0000256" key="18">
    <source>
        <dbReference type="SAM" id="MobiDB-lite"/>
    </source>
</evidence>
<dbReference type="Ensembl" id="ENSMMDT00005050427.1">
    <property type="protein sequence ID" value="ENSMMDP00005049465.1"/>
    <property type="gene ID" value="ENSMMDG00005022467.1"/>
</dbReference>
<dbReference type="PANTHER" id="PTHR11351">
    <property type="entry name" value="ACYL-COA DESATURASE"/>
    <property type="match status" value="1"/>
</dbReference>
<reference evidence="21" key="2">
    <citation type="submission" date="2025-08" db="UniProtKB">
        <authorList>
            <consortium name="Ensembl"/>
        </authorList>
    </citation>
    <scope>IDENTIFICATION</scope>
</reference>
<dbReference type="PANTHER" id="PTHR11351:SF102">
    <property type="entry name" value="STEAROYL-COA DESATURASE"/>
    <property type="match status" value="1"/>
</dbReference>
<evidence type="ECO:0000256" key="17">
    <source>
        <dbReference type="RuleBase" id="RU000581"/>
    </source>
</evidence>
<dbReference type="GO" id="GO:1903966">
    <property type="term" value="P:monounsaturated fatty acid biosynthetic process"/>
    <property type="evidence" value="ECO:0007669"/>
    <property type="project" value="TreeGrafter"/>
</dbReference>
<feature type="domain" description="Fatty acid desaturase" evidence="20">
    <location>
        <begin position="80"/>
        <end position="282"/>
    </location>
</feature>
<keyword evidence="9" id="KW-0276">Fatty acid metabolism</keyword>